<keyword evidence="3" id="KW-1185">Reference proteome</keyword>
<accession>A0A448WBH4</accession>
<sequence length="182" mass="20396">MQLIRVIPQKRCNYGDSAPDDSHPHMHTSILTDALQPSKLSASAGTECSSISSICETSSLYPSSIISKTRTYKPESRLQTIRSSPVTPLIQTKFVPVCFMANQNTRQPDDFVHGARSASIQPVSGTVWYYQGERQPEACRLAELQRSLRFMSLRNIGPEIEKEGEDDESWDMSSLDEVKSLR</sequence>
<comment type="caution">
    <text evidence="2">The sequence shown here is derived from an EMBL/GenBank/DDBJ whole genome shotgun (WGS) entry which is preliminary data.</text>
</comment>
<proteinExistence type="predicted"/>
<organism evidence="2 3">
    <name type="scientific">Protopolystoma xenopodis</name>
    <dbReference type="NCBI Taxonomy" id="117903"/>
    <lineage>
        <taxon>Eukaryota</taxon>
        <taxon>Metazoa</taxon>
        <taxon>Spiralia</taxon>
        <taxon>Lophotrochozoa</taxon>
        <taxon>Platyhelminthes</taxon>
        <taxon>Monogenea</taxon>
        <taxon>Polyopisthocotylea</taxon>
        <taxon>Polystomatidea</taxon>
        <taxon>Polystomatidae</taxon>
        <taxon>Protopolystoma</taxon>
    </lineage>
</organism>
<protein>
    <submittedName>
        <fullName evidence="2">Uncharacterized protein</fullName>
    </submittedName>
</protein>
<evidence type="ECO:0000313" key="3">
    <source>
        <dbReference type="Proteomes" id="UP000784294"/>
    </source>
</evidence>
<evidence type="ECO:0000256" key="1">
    <source>
        <dbReference type="SAM" id="MobiDB-lite"/>
    </source>
</evidence>
<dbReference type="Proteomes" id="UP000784294">
    <property type="component" value="Unassembled WGS sequence"/>
</dbReference>
<dbReference type="EMBL" id="CAAALY010002256">
    <property type="protein sequence ID" value="VEL07680.1"/>
    <property type="molecule type" value="Genomic_DNA"/>
</dbReference>
<reference evidence="2" key="1">
    <citation type="submission" date="2018-11" db="EMBL/GenBank/DDBJ databases">
        <authorList>
            <consortium name="Pathogen Informatics"/>
        </authorList>
    </citation>
    <scope>NUCLEOTIDE SEQUENCE</scope>
</reference>
<dbReference type="AlphaFoldDB" id="A0A448WBH4"/>
<evidence type="ECO:0000313" key="2">
    <source>
        <dbReference type="EMBL" id="VEL07680.1"/>
    </source>
</evidence>
<gene>
    <name evidence="2" type="ORF">PXEA_LOCUS1120</name>
</gene>
<name>A0A448WBH4_9PLAT</name>
<feature type="region of interest" description="Disordered" evidence="1">
    <location>
        <begin position="160"/>
        <end position="182"/>
    </location>
</feature>